<sequence length="134" mass="14551">MYHRFASLLYHDIWPISKINADPDAVNRLIASYIAVCTLPLGFHDLRLCATCCQRWPAYQVVGSPSGRPSSAAMSNVRHSRQGCFENAAFLIVSALSRRRPVASCGGHVAALPLHAATDSGLVNKEKIAQMSSI</sequence>
<evidence type="ECO:0000313" key="1">
    <source>
        <dbReference type="EMBL" id="GBP86339.1"/>
    </source>
</evidence>
<organism evidence="1 2">
    <name type="scientific">Eumeta variegata</name>
    <name type="common">Bagworm moth</name>
    <name type="synonym">Eumeta japonica</name>
    <dbReference type="NCBI Taxonomy" id="151549"/>
    <lineage>
        <taxon>Eukaryota</taxon>
        <taxon>Metazoa</taxon>
        <taxon>Ecdysozoa</taxon>
        <taxon>Arthropoda</taxon>
        <taxon>Hexapoda</taxon>
        <taxon>Insecta</taxon>
        <taxon>Pterygota</taxon>
        <taxon>Neoptera</taxon>
        <taxon>Endopterygota</taxon>
        <taxon>Lepidoptera</taxon>
        <taxon>Glossata</taxon>
        <taxon>Ditrysia</taxon>
        <taxon>Tineoidea</taxon>
        <taxon>Psychidae</taxon>
        <taxon>Oiketicinae</taxon>
        <taxon>Eumeta</taxon>
    </lineage>
</organism>
<accession>A0A4C1ZHE7</accession>
<reference evidence="1 2" key="1">
    <citation type="journal article" date="2019" name="Commun. Biol.">
        <title>The bagworm genome reveals a unique fibroin gene that provides high tensile strength.</title>
        <authorList>
            <person name="Kono N."/>
            <person name="Nakamura H."/>
            <person name="Ohtoshi R."/>
            <person name="Tomita M."/>
            <person name="Numata K."/>
            <person name="Arakawa K."/>
        </authorList>
    </citation>
    <scope>NUCLEOTIDE SEQUENCE [LARGE SCALE GENOMIC DNA]</scope>
</reference>
<name>A0A4C1ZHE7_EUMVA</name>
<dbReference type="Proteomes" id="UP000299102">
    <property type="component" value="Unassembled WGS sequence"/>
</dbReference>
<dbReference type="AlphaFoldDB" id="A0A4C1ZHE7"/>
<proteinExistence type="predicted"/>
<protein>
    <submittedName>
        <fullName evidence="1">Uncharacterized protein</fullName>
    </submittedName>
</protein>
<gene>
    <name evidence="1" type="ORF">EVAR_62942_1</name>
</gene>
<keyword evidence="2" id="KW-1185">Reference proteome</keyword>
<evidence type="ECO:0000313" key="2">
    <source>
        <dbReference type="Proteomes" id="UP000299102"/>
    </source>
</evidence>
<comment type="caution">
    <text evidence="1">The sequence shown here is derived from an EMBL/GenBank/DDBJ whole genome shotgun (WGS) entry which is preliminary data.</text>
</comment>
<dbReference type="EMBL" id="BGZK01001788">
    <property type="protein sequence ID" value="GBP86339.1"/>
    <property type="molecule type" value="Genomic_DNA"/>
</dbReference>